<protein>
    <recommendedName>
        <fullName evidence="3">Tox-MPTase3 domain-containing protein</fullName>
    </recommendedName>
</protein>
<dbReference type="STRING" id="363331.RM51_11480"/>
<dbReference type="EMBL" id="JWTA01000008">
    <property type="protein sequence ID" value="KIC62793.1"/>
    <property type="molecule type" value="Genomic_DNA"/>
</dbReference>
<dbReference type="Gene3D" id="2.180.10.10">
    <property type="entry name" value="RHS repeat-associated core"/>
    <property type="match status" value="1"/>
</dbReference>
<reference evidence="1 2" key="1">
    <citation type="submission" date="2014-12" db="EMBL/GenBank/DDBJ databases">
        <title>Genome sequencing of Chryseobacterium taiwanense TPW19.</title>
        <authorList>
            <person name="Tan P.W."/>
            <person name="Chan K.-G."/>
        </authorList>
    </citation>
    <scope>NUCLEOTIDE SEQUENCE [LARGE SCALE GENOMIC DNA]</scope>
    <source>
        <strain evidence="1 2">TPW19</strain>
    </source>
</reference>
<keyword evidence="2" id="KW-1185">Reference proteome</keyword>
<sequence>MYMSDIGRWGVIDPLAEQSRRFTPYHYGNNNPIRFVDPDGRSVQTFTGQEAQTAYWQFYFSGSVSSVTGNGGSRSYDFHMFQNSDSGMMIVNTGLGNDGQGGGGGLRSLMNLENPMLSKEGIITDWLEKAGVDEEGIPGKDKESIMKFIKQVPELEYLYKTSGSFEVIVNLLEKNPVTAPYEPDSNIGTMTFGKDSFTSYLQLGIDIIHETWHAWDISQSIHSSIVRYAGDDKRFRDAIMEYRAYIFELHYVPDNIDTKGVELLQRNGDILHFMYKTNPNYFLNKW</sequence>
<dbReference type="Proteomes" id="UP000031167">
    <property type="component" value="Unassembled WGS sequence"/>
</dbReference>
<comment type="caution">
    <text evidence="1">The sequence shown here is derived from an EMBL/GenBank/DDBJ whole genome shotgun (WGS) entry which is preliminary data.</text>
</comment>
<gene>
    <name evidence="1" type="ORF">RM51_11480</name>
</gene>
<dbReference type="AlphaFoldDB" id="A0A0B4E844"/>
<evidence type="ECO:0008006" key="3">
    <source>
        <dbReference type="Google" id="ProtNLM"/>
    </source>
</evidence>
<accession>A0A0B4E844</accession>
<evidence type="ECO:0000313" key="1">
    <source>
        <dbReference type="EMBL" id="KIC62793.1"/>
    </source>
</evidence>
<name>A0A0B4E844_9FLAO</name>
<proteinExistence type="predicted"/>
<organism evidence="1 2">
    <name type="scientific">Chryseobacterium taiwanense</name>
    <dbReference type="NCBI Taxonomy" id="363331"/>
    <lineage>
        <taxon>Bacteria</taxon>
        <taxon>Pseudomonadati</taxon>
        <taxon>Bacteroidota</taxon>
        <taxon>Flavobacteriia</taxon>
        <taxon>Flavobacteriales</taxon>
        <taxon>Weeksellaceae</taxon>
        <taxon>Chryseobacterium group</taxon>
        <taxon>Chryseobacterium</taxon>
    </lineage>
</organism>
<evidence type="ECO:0000313" key="2">
    <source>
        <dbReference type="Proteomes" id="UP000031167"/>
    </source>
</evidence>